<reference evidence="3" key="1">
    <citation type="submission" date="2022-11" db="UniProtKB">
        <authorList>
            <consortium name="WormBaseParasite"/>
        </authorList>
    </citation>
    <scope>IDENTIFICATION</scope>
</reference>
<evidence type="ECO:0000256" key="1">
    <source>
        <dbReference type="SAM" id="Coils"/>
    </source>
</evidence>
<feature type="coiled-coil region" evidence="1">
    <location>
        <begin position="51"/>
        <end position="167"/>
    </location>
</feature>
<keyword evidence="2" id="KW-1185">Reference proteome</keyword>
<dbReference type="WBParaSite" id="scaffold35693_cov244.g22597">
    <property type="protein sequence ID" value="scaffold35693_cov244.g22597"/>
    <property type="gene ID" value="scaffold35693_cov244.g22597"/>
</dbReference>
<sequence>MNPSQYPQWQQHLIPGYAPPPIYSQNTGPPTYTPINLPTQFIPCPSNYYQQSEHVQEKEKQSKLIEQLEKEKDSIQKEFEKLKLDYDNLKKEKELEIQKCRKEGELRLSELERSKLEVEERLTKRIRDLGSNNERLERELDELESDYKGLEMQNDRLKKDNEKLVIDAIADDKEIADLQGQFKECELRKYKKRCSLCEEDLRKSQHILDKKELLINSLQKQLIESAAENMELKKEVQDLKTNILIAERRAKNAEEDLNKRNIGGKINSNFLKKILQFYKYIYILCFYFGWSPYFSLHPYQPSVQFINQKKKFLCHMKIHR</sequence>
<dbReference type="Proteomes" id="UP000887561">
    <property type="component" value="Unplaced"/>
</dbReference>
<keyword evidence="1" id="KW-0175">Coiled coil</keyword>
<dbReference type="AlphaFoldDB" id="A0A915MFX3"/>
<organism evidence="2 3">
    <name type="scientific">Meloidogyne javanica</name>
    <name type="common">Root-knot nematode worm</name>
    <dbReference type="NCBI Taxonomy" id="6303"/>
    <lineage>
        <taxon>Eukaryota</taxon>
        <taxon>Metazoa</taxon>
        <taxon>Ecdysozoa</taxon>
        <taxon>Nematoda</taxon>
        <taxon>Chromadorea</taxon>
        <taxon>Rhabditida</taxon>
        <taxon>Tylenchina</taxon>
        <taxon>Tylenchomorpha</taxon>
        <taxon>Tylenchoidea</taxon>
        <taxon>Meloidogynidae</taxon>
        <taxon>Meloidogyninae</taxon>
        <taxon>Meloidogyne</taxon>
        <taxon>Meloidogyne incognita group</taxon>
    </lineage>
</organism>
<accession>A0A915MFX3</accession>
<name>A0A915MFX3_MELJA</name>
<evidence type="ECO:0000313" key="2">
    <source>
        <dbReference type="Proteomes" id="UP000887561"/>
    </source>
</evidence>
<protein>
    <submittedName>
        <fullName evidence="3">Uncharacterized protein</fullName>
    </submittedName>
</protein>
<feature type="coiled-coil region" evidence="1">
    <location>
        <begin position="208"/>
        <end position="256"/>
    </location>
</feature>
<proteinExistence type="predicted"/>
<evidence type="ECO:0000313" key="3">
    <source>
        <dbReference type="WBParaSite" id="scaffold35693_cov244.g22597"/>
    </source>
</evidence>